<keyword evidence="1" id="KW-0472">Membrane</keyword>
<feature type="transmembrane region" description="Helical" evidence="1">
    <location>
        <begin position="32"/>
        <end position="50"/>
    </location>
</feature>
<proteinExistence type="predicted"/>
<dbReference type="Proteomes" id="UP001187859">
    <property type="component" value="Unassembled WGS sequence"/>
</dbReference>
<evidence type="ECO:0000313" key="3">
    <source>
        <dbReference type="Proteomes" id="UP001187859"/>
    </source>
</evidence>
<accession>A0AAE4TNE7</accession>
<comment type="caution">
    <text evidence="2">The sequence shown here is derived from an EMBL/GenBank/DDBJ whole genome shotgun (WGS) entry which is preliminary data.</text>
</comment>
<dbReference type="RefSeq" id="WP_317521725.1">
    <property type="nucleotide sequence ID" value="NZ_JASGOQ010000003.1"/>
</dbReference>
<evidence type="ECO:0000256" key="1">
    <source>
        <dbReference type="SAM" id="Phobius"/>
    </source>
</evidence>
<dbReference type="EMBL" id="JASGOQ010000003">
    <property type="protein sequence ID" value="MDV5393202.1"/>
    <property type="molecule type" value="Genomic_DNA"/>
</dbReference>
<evidence type="ECO:0000313" key="2">
    <source>
        <dbReference type="EMBL" id="MDV5393202.1"/>
    </source>
</evidence>
<dbReference type="AlphaFoldDB" id="A0AAE4TNE7"/>
<organism evidence="2 3">
    <name type="scientific">Shewanella xiamenensis</name>
    <dbReference type="NCBI Taxonomy" id="332186"/>
    <lineage>
        <taxon>Bacteria</taxon>
        <taxon>Pseudomonadati</taxon>
        <taxon>Pseudomonadota</taxon>
        <taxon>Gammaproteobacteria</taxon>
        <taxon>Alteromonadales</taxon>
        <taxon>Shewanellaceae</taxon>
        <taxon>Shewanella</taxon>
    </lineage>
</organism>
<name>A0AAE4TNE7_9GAMM</name>
<sequence>MVAVYFVIAAFLYWPFRKWVATAEAPAISALLWPLMVVFFLGVLIISPFIKNKD</sequence>
<keyword evidence="1" id="KW-1133">Transmembrane helix</keyword>
<protein>
    <submittedName>
        <fullName evidence="2">Uncharacterized protein</fullName>
    </submittedName>
</protein>
<reference evidence="2" key="1">
    <citation type="submission" date="2023-05" db="EMBL/GenBank/DDBJ databases">
        <title>Colonisation of extended spectrum b-lactamase- and carbapenemase-producing bacteria on hospital surfaces from low- and middle-income countries.</title>
        <authorList>
            <person name="Nieto-Rosado M."/>
            <person name="Sands K."/>
            <person name="Iregbu K."/>
            <person name="Zahra R."/>
            <person name="Mazarati J.B."/>
            <person name="Mehtar S."/>
            <person name="Barnards-Group B."/>
            <person name="Walsh T.R."/>
        </authorList>
    </citation>
    <scope>NUCLEOTIDE SEQUENCE</scope>
    <source>
        <strain evidence="2">PP-E493</strain>
    </source>
</reference>
<gene>
    <name evidence="2" type="ORF">QM089_23720</name>
</gene>
<keyword evidence="1" id="KW-0812">Transmembrane</keyword>